<comment type="subcellular location">
    <subcellularLocation>
        <location evidence="1">Membrane</location>
        <topology evidence="1">Multi-pass membrane protein</topology>
    </subcellularLocation>
</comment>
<reference evidence="10 11" key="1">
    <citation type="submission" date="2018-07" db="EMBL/GenBank/DDBJ databases">
        <title>Corallincola holothuriorum sp. nov., a new facultative anaerobe isolated from sea cucumber Apostichopus japonicus.</title>
        <authorList>
            <person name="Xia H."/>
        </authorList>
    </citation>
    <scope>NUCLEOTIDE SEQUENCE [LARGE SCALE GENOMIC DNA]</scope>
    <source>
        <strain evidence="10 11">C4</strain>
    </source>
</reference>
<accession>A0A368NH82</accession>
<dbReference type="Pfam" id="PF00497">
    <property type="entry name" value="SBP_bac_3"/>
    <property type="match status" value="1"/>
</dbReference>
<dbReference type="RefSeq" id="WP_114338476.1">
    <property type="nucleotide sequence ID" value="NZ_QPID01000006.1"/>
</dbReference>
<keyword evidence="4 8" id="KW-0812">Transmembrane</keyword>
<dbReference type="GO" id="GO:0015293">
    <property type="term" value="F:symporter activity"/>
    <property type="evidence" value="ECO:0007669"/>
    <property type="project" value="InterPro"/>
</dbReference>
<proteinExistence type="inferred from homology"/>
<feature type="transmembrane region" description="Helical" evidence="8">
    <location>
        <begin position="92"/>
        <end position="112"/>
    </location>
</feature>
<feature type="transmembrane region" description="Helical" evidence="8">
    <location>
        <begin position="190"/>
        <end position="212"/>
    </location>
</feature>
<feature type="transmembrane region" description="Helical" evidence="8">
    <location>
        <begin position="341"/>
        <end position="364"/>
    </location>
</feature>
<name>A0A368NH82_9GAMM</name>
<organism evidence="10 11">
    <name type="scientific">Corallincola holothuriorum</name>
    <dbReference type="NCBI Taxonomy" id="2282215"/>
    <lineage>
        <taxon>Bacteria</taxon>
        <taxon>Pseudomonadati</taxon>
        <taxon>Pseudomonadota</taxon>
        <taxon>Gammaproteobacteria</taxon>
        <taxon>Alteromonadales</taxon>
        <taxon>Psychromonadaceae</taxon>
        <taxon>Corallincola</taxon>
    </lineage>
</organism>
<feature type="transmembrane region" description="Helical" evidence="8">
    <location>
        <begin position="224"/>
        <end position="249"/>
    </location>
</feature>
<keyword evidence="3" id="KW-0813">Transport</keyword>
<evidence type="ECO:0000259" key="9">
    <source>
        <dbReference type="SMART" id="SM00062"/>
    </source>
</evidence>
<dbReference type="SUPFAM" id="SSF118215">
    <property type="entry name" value="Proton glutamate symport protein"/>
    <property type="match status" value="1"/>
</dbReference>
<evidence type="ECO:0000256" key="7">
    <source>
        <dbReference type="ARBA" id="ARBA00023136"/>
    </source>
</evidence>
<dbReference type="AlphaFoldDB" id="A0A368NH82"/>
<keyword evidence="7 8" id="KW-0472">Membrane</keyword>
<dbReference type="PANTHER" id="PTHR35936">
    <property type="entry name" value="MEMBRANE-BOUND LYTIC MUREIN TRANSGLYCOSYLASE F"/>
    <property type="match status" value="1"/>
</dbReference>
<keyword evidence="6 8" id="KW-1133">Transmembrane helix</keyword>
<feature type="transmembrane region" description="Helical" evidence="8">
    <location>
        <begin position="299"/>
        <end position="329"/>
    </location>
</feature>
<dbReference type="CDD" id="cd13530">
    <property type="entry name" value="PBP2_peptides_like"/>
    <property type="match status" value="1"/>
</dbReference>
<evidence type="ECO:0000256" key="1">
    <source>
        <dbReference type="ARBA" id="ARBA00004141"/>
    </source>
</evidence>
<evidence type="ECO:0000256" key="5">
    <source>
        <dbReference type="ARBA" id="ARBA00022729"/>
    </source>
</evidence>
<feature type="transmembrane region" description="Helical" evidence="8">
    <location>
        <begin position="416"/>
        <end position="436"/>
    </location>
</feature>
<dbReference type="SUPFAM" id="SSF53850">
    <property type="entry name" value="Periplasmic binding protein-like II"/>
    <property type="match status" value="1"/>
</dbReference>
<feature type="transmembrane region" description="Helical" evidence="8">
    <location>
        <begin position="150"/>
        <end position="169"/>
    </location>
</feature>
<dbReference type="OrthoDB" id="9791339at2"/>
<evidence type="ECO:0000313" key="11">
    <source>
        <dbReference type="Proteomes" id="UP000252558"/>
    </source>
</evidence>
<dbReference type="Gene3D" id="1.10.3860.10">
    <property type="entry name" value="Sodium:dicarboxylate symporter"/>
    <property type="match status" value="1"/>
</dbReference>
<dbReference type="InterPro" id="IPR001991">
    <property type="entry name" value="Na-dicarboxylate_symporter"/>
</dbReference>
<protein>
    <submittedName>
        <fullName evidence="10">ABC transporter substrate-binding protein</fullName>
    </submittedName>
</protein>
<feature type="domain" description="Solute-binding protein family 3/N-terminal" evidence="9">
    <location>
        <begin position="490"/>
        <end position="714"/>
    </location>
</feature>
<comment type="caution">
    <text evidence="10">The sequence shown here is derived from an EMBL/GenBank/DDBJ whole genome shotgun (WGS) entry which is preliminary data.</text>
</comment>
<feature type="transmembrane region" description="Helical" evidence="8">
    <location>
        <begin position="384"/>
        <end position="404"/>
    </location>
</feature>
<comment type="similarity">
    <text evidence="2">Belongs to the bacterial solute-binding protein 3 family.</text>
</comment>
<feature type="transmembrane region" description="Helical" evidence="8">
    <location>
        <begin position="47"/>
        <end position="72"/>
    </location>
</feature>
<dbReference type="InterPro" id="IPR036458">
    <property type="entry name" value="Na:dicarbo_symporter_sf"/>
</dbReference>
<evidence type="ECO:0000256" key="2">
    <source>
        <dbReference type="ARBA" id="ARBA00010333"/>
    </source>
</evidence>
<feature type="transmembrane region" description="Helical" evidence="8">
    <location>
        <begin position="20"/>
        <end position="41"/>
    </location>
</feature>
<evidence type="ECO:0000256" key="8">
    <source>
        <dbReference type="SAM" id="Phobius"/>
    </source>
</evidence>
<dbReference type="InterPro" id="IPR001638">
    <property type="entry name" value="Solute-binding_3/MltF_N"/>
</dbReference>
<dbReference type="Pfam" id="PF00375">
    <property type="entry name" value="SDF"/>
    <property type="match status" value="1"/>
</dbReference>
<feature type="transmembrane region" description="Helical" evidence="8">
    <location>
        <begin position="261"/>
        <end position="279"/>
    </location>
</feature>
<dbReference type="GO" id="GO:0016020">
    <property type="term" value="C:membrane"/>
    <property type="evidence" value="ECO:0007669"/>
    <property type="project" value="UniProtKB-SubCell"/>
</dbReference>
<dbReference type="SMART" id="SM00062">
    <property type="entry name" value="PBPb"/>
    <property type="match status" value="1"/>
</dbReference>
<keyword evidence="5" id="KW-0732">Signal</keyword>
<sequence length="741" mass="82424">MGRLRKPKFHFKLRKPKIKLKGGSSWIFIGLIAGLFTGLFFGEMVGWMQWLGSAVIFLLQATVLPYMVMSLLYGVGSLTTGHAKLLFSKTSIVLVLLWVLGLLVILLLPLSFPEQLNASFFSASVLEVPPSPDYMKLYIPSNPFHSLAEGYVPAVVIFCMLFGVALIRIQNKQAFMSLTETSVTALSKMTGMIVKILPIGVFASTAAAAGTMTLEEFSSLQVFLISYMVLCLFLTFVLLPFTLSALTPFTYREVMTISRDSLITAFATGNILILLPVLTEQCKNIFHARGLATEETDKLIGVTMPVAFTFPNLGKLTVILFVLFAAWFVDKEPPFSLATMTSISGLFTLFGSVQVAVPFMLNLLEVPADLYQLFLISNVITSRFNSMVAALNLVVLVLITITMVQNQLRITLMRGLFYLGILAGGFVATLLLNRLITAPFVEDQYTQSSLVAEMKMVGQVPEKVYAELPKLYETGRFSKTTVAQIKQRNILRVGFHPKNVPFSYFNASGELVGFDISLAHQLASDLGVEIRFVPLDYNKLPIELGRGFYDIAMSGLAMTAERIADMSFTDPVLQLHVAVVGRDHELSVLSDPELLKKQTKLVIATLDHSDIVKHINRAYPNAEVVMLKDYEQFFEAKEGTYDALLVSAEAGYAWTVLYPEFGVWIPTNAKKRVPVAYALNRSNNDLLSYLDDWLDIQQSNDFIGQQYEFWILGGGAKHRPPRWSVIKDLLGWVGDKSEPDE</sequence>
<dbReference type="Proteomes" id="UP000252558">
    <property type="component" value="Unassembled WGS sequence"/>
</dbReference>
<evidence type="ECO:0000256" key="3">
    <source>
        <dbReference type="ARBA" id="ARBA00022448"/>
    </source>
</evidence>
<keyword evidence="11" id="KW-1185">Reference proteome</keyword>
<dbReference type="EMBL" id="QPID01000006">
    <property type="protein sequence ID" value="RCU49480.1"/>
    <property type="molecule type" value="Genomic_DNA"/>
</dbReference>
<dbReference type="Gene3D" id="3.40.190.10">
    <property type="entry name" value="Periplasmic binding protein-like II"/>
    <property type="match status" value="2"/>
</dbReference>
<gene>
    <name evidence="10" type="ORF">DU002_11195</name>
</gene>
<evidence type="ECO:0000256" key="6">
    <source>
        <dbReference type="ARBA" id="ARBA00022989"/>
    </source>
</evidence>
<evidence type="ECO:0000313" key="10">
    <source>
        <dbReference type="EMBL" id="RCU49480.1"/>
    </source>
</evidence>
<dbReference type="PANTHER" id="PTHR35936:SF19">
    <property type="entry name" value="AMINO-ACID-BINDING PROTEIN YXEM-RELATED"/>
    <property type="match status" value="1"/>
</dbReference>
<evidence type="ECO:0000256" key="4">
    <source>
        <dbReference type="ARBA" id="ARBA00022692"/>
    </source>
</evidence>